<protein>
    <submittedName>
        <fullName evidence="5">LysR family transcriptional regulator</fullName>
    </submittedName>
</protein>
<evidence type="ECO:0000256" key="3">
    <source>
        <dbReference type="ARBA" id="ARBA00023125"/>
    </source>
</evidence>
<dbReference type="GO" id="GO:0003700">
    <property type="term" value="F:DNA-binding transcription factor activity"/>
    <property type="evidence" value="ECO:0007669"/>
    <property type="project" value="InterPro"/>
</dbReference>
<dbReference type="Pfam" id="PF03466">
    <property type="entry name" value="LysR_substrate"/>
    <property type="match status" value="1"/>
</dbReference>
<dbReference type="SUPFAM" id="SSF46785">
    <property type="entry name" value="Winged helix' DNA-binding domain"/>
    <property type="match status" value="1"/>
</dbReference>
<evidence type="ECO:0000256" key="4">
    <source>
        <dbReference type="ARBA" id="ARBA00023163"/>
    </source>
</evidence>
<dbReference type="Pfam" id="PF00126">
    <property type="entry name" value="HTH_1"/>
    <property type="match status" value="1"/>
</dbReference>
<gene>
    <name evidence="5" type="ORF">SRIM_004650</name>
</gene>
<dbReference type="PRINTS" id="PR00039">
    <property type="entry name" value="HTHLYSR"/>
</dbReference>
<dbReference type="GO" id="GO:0032993">
    <property type="term" value="C:protein-DNA complex"/>
    <property type="evidence" value="ECO:0007669"/>
    <property type="project" value="TreeGrafter"/>
</dbReference>
<accession>L8EG25</accession>
<dbReference type="EMBL" id="CP048261">
    <property type="protein sequence ID" value="QST79559.1"/>
    <property type="molecule type" value="Genomic_DNA"/>
</dbReference>
<dbReference type="InterPro" id="IPR036390">
    <property type="entry name" value="WH_DNA-bd_sf"/>
</dbReference>
<dbReference type="AlphaFoldDB" id="L8EG25"/>
<reference evidence="5" key="2">
    <citation type="submission" date="2020-01" db="EMBL/GenBank/DDBJ databases">
        <authorList>
            <person name="Algora L."/>
            <person name="Schniete J.K."/>
            <person name="MacFadyen A."/>
            <person name="Hoskisson P.A."/>
            <person name="Hunter I.S."/>
            <person name="Herron P.R."/>
        </authorList>
    </citation>
    <scope>NUCLEOTIDE SEQUENCE</scope>
    <source>
        <strain evidence="5">ATCC 10970</strain>
    </source>
</reference>
<evidence type="ECO:0000256" key="1">
    <source>
        <dbReference type="ARBA" id="ARBA00009437"/>
    </source>
</evidence>
<dbReference type="PROSITE" id="PS50931">
    <property type="entry name" value="HTH_LYSR"/>
    <property type="match status" value="1"/>
</dbReference>
<dbReference type="Gene3D" id="1.10.10.10">
    <property type="entry name" value="Winged helix-like DNA-binding domain superfamily/Winged helix DNA-binding domain"/>
    <property type="match status" value="1"/>
</dbReference>
<keyword evidence="3" id="KW-0238">DNA-binding</keyword>
<reference evidence="5" key="3">
    <citation type="journal article" date="2021" name="bioRxiv">
        <title>Bilateral symmetry of linear streptomycete chromosomes.</title>
        <authorList>
            <person name="Algora-Gallardo L."/>
            <person name="Schniete J.K."/>
            <person name="Mark D.R."/>
            <person name="Hunter I.S."/>
            <person name="Herron P.R."/>
        </authorList>
    </citation>
    <scope>NUCLEOTIDE SEQUENCE</scope>
    <source>
        <strain evidence="5">ATCC 10970</strain>
    </source>
</reference>
<evidence type="ECO:0000256" key="2">
    <source>
        <dbReference type="ARBA" id="ARBA00023015"/>
    </source>
</evidence>
<sequence>MLIEIADRGSMSAAARALSFSQPAVSRQIEALEQEVGAQLVLRLGRGVRLTDAGLLLADRARGILSQIVSVKQELRSLNGLRGGRLRIGGFAGVNAYLLPRALARFAERYPRVGLSLSGSTTRHHVADLRSGLIDMALLTDWDLTGERAGAGSSGQAGGLDILPLFEEELFVAVGRDSPAGHGELSPRVLRGLAEESWIEGAHPDCLGPQPEFEAALGFEPHIRFRVGDWSAVSRLVEMAAGVTLVPGLLAARSGERFAVRSLAGHFPPRRVWVAFPKGAHSPGVEPMVEILSDVAREERELLLRTPAH</sequence>
<dbReference type="InterPro" id="IPR005119">
    <property type="entry name" value="LysR_subst-bd"/>
</dbReference>
<evidence type="ECO:0000313" key="6">
    <source>
        <dbReference type="Proteomes" id="UP000011074"/>
    </source>
</evidence>
<dbReference type="PANTHER" id="PTHR30346:SF29">
    <property type="entry name" value="LYSR SUBSTRATE-BINDING"/>
    <property type="match status" value="1"/>
</dbReference>
<keyword evidence="4" id="KW-0804">Transcription</keyword>
<dbReference type="InterPro" id="IPR000847">
    <property type="entry name" value="LysR_HTH_N"/>
</dbReference>
<dbReference type="GO" id="GO:0003677">
    <property type="term" value="F:DNA binding"/>
    <property type="evidence" value="ECO:0007669"/>
    <property type="project" value="UniProtKB-KW"/>
</dbReference>
<dbReference type="FunFam" id="1.10.10.10:FF:000001">
    <property type="entry name" value="LysR family transcriptional regulator"/>
    <property type="match status" value="1"/>
</dbReference>
<organism evidence="5 6">
    <name type="scientific">Streptomyces rimosus subsp. rimosus (strain ATCC 10970 / DSM 40260 / JCM 4667 / NRRL 2234)</name>
    <dbReference type="NCBI Taxonomy" id="1265868"/>
    <lineage>
        <taxon>Bacteria</taxon>
        <taxon>Bacillati</taxon>
        <taxon>Actinomycetota</taxon>
        <taxon>Actinomycetes</taxon>
        <taxon>Kitasatosporales</taxon>
        <taxon>Streptomycetaceae</taxon>
        <taxon>Streptomyces</taxon>
    </lineage>
</organism>
<proteinExistence type="inferred from homology"/>
<dbReference type="Gene3D" id="3.40.190.10">
    <property type="entry name" value="Periplasmic binding protein-like II"/>
    <property type="match status" value="2"/>
</dbReference>
<dbReference type="InterPro" id="IPR036388">
    <property type="entry name" value="WH-like_DNA-bd_sf"/>
</dbReference>
<reference evidence="5" key="1">
    <citation type="submission" date="2012-12" db="EMBL/GenBank/DDBJ databases">
        <authorList>
            <person name="Pethick F.E."/>
            <person name="MacFadyen A.C."/>
            <person name="Tang Z."/>
            <person name="Sangal V."/>
            <person name="Tze-Tze L."/>
            <person name="Chu J."/>
            <person name="Guo M."/>
            <person name="Kirby R."/>
            <person name="Hoskisson P.A."/>
            <person name="Herron P.R."/>
            <person name="Hunter I.S."/>
        </authorList>
    </citation>
    <scope>NUCLEOTIDE SEQUENCE</scope>
    <source>
        <strain evidence="5">ATCC 10970</strain>
    </source>
</reference>
<dbReference type="PANTHER" id="PTHR30346">
    <property type="entry name" value="TRANSCRIPTIONAL DUAL REGULATOR HCAR-RELATED"/>
    <property type="match status" value="1"/>
</dbReference>
<comment type="similarity">
    <text evidence="1">Belongs to the LysR transcriptional regulatory family.</text>
</comment>
<dbReference type="SUPFAM" id="SSF53850">
    <property type="entry name" value="Periplasmic binding protein-like II"/>
    <property type="match status" value="1"/>
</dbReference>
<dbReference type="Proteomes" id="UP000011074">
    <property type="component" value="Chromosome"/>
</dbReference>
<keyword evidence="2" id="KW-0805">Transcription regulation</keyword>
<evidence type="ECO:0000313" key="5">
    <source>
        <dbReference type="EMBL" id="QST79559.1"/>
    </source>
</evidence>
<name>L8EG25_STRR1</name>